<dbReference type="EMBL" id="WAAQ01000001">
    <property type="protein sequence ID" value="KAB1886271.1"/>
    <property type="molecule type" value="Genomic_DNA"/>
</dbReference>
<protein>
    <submittedName>
        <fullName evidence="1">Uncharacterized protein</fullName>
    </submittedName>
</protein>
<dbReference type="RefSeq" id="WP_151485795.1">
    <property type="nucleotide sequence ID" value="NZ_BAAAIN010000002.1"/>
</dbReference>
<evidence type="ECO:0000313" key="1">
    <source>
        <dbReference type="EMBL" id="KAB1886271.1"/>
    </source>
</evidence>
<comment type="caution">
    <text evidence="1">The sequence shown here is derived from an EMBL/GenBank/DDBJ whole genome shotgun (WGS) entry which is preliminary data.</text>
</comment>
<evidence type="ECO:0000313" key="2">
    <source>
        <dbReference type="Proteomes" id="UP000436027"/>
    </source>
</evidence>
<dbReference type="Proteomes" id="UP000436027">
    <property type="component" value="Unassembled WGS sequence"/>
</dbReference>
<gene>
    <name evidence="1" type="ORF">F6W70_02090</name>
</gene>
<accession>A0AAD3X2T2</accession>
<reference evidence="1 2" key="1">
    <citation type="submission" date="2019-09" db="EMBL/GenBank/DDBJ databases">
        <title>Whole genome sequencing of Microbacterium maritypicum.</title>
        <authorList>
            <person name="Lenchi N."/>
        </authorList>
    </citation>
    <scope>NUCLEOTIDE SEQUENCE [LARGE SCALE GENOMIC DNA]</scope>
    <source>
        <strain evidence="1 2">DSM 12512</strain>
    </source>
</reference>
<dbReference type="AlphaFoldDB" id="A0AAD3X2T2"/>
<organism evidence="1 2">
    <name type="scientific">Microbacterium maritypicum</name>
    <name type="common">Microbacterium liquefaciens</name>
    <dbReference type="NCBI Taxonomy" id="33918"/>
    <lineage>
        <taxon>Bacteria</taxon>
        <taxon>Bacillati</taxon>
        <taxon>Actinomycetota</taxon>
        <taxon>Actinomycetes</taxon>
        <taxon>Micrococcales</taxon>
        <taxon>Microbacteriaceae</taxon>
        <taxon>Microbacterium</taxon>
    </lineage>
</organism>
<name>A0AAD3X2T2_MICMQ</name>
<proteinExistence type="predicted"/>
<sequence>MNGSVEFDGMMTHLPAICGAVSGEQATTREQLVAELAAIGLHEVRYDDDEDEDEEVSPYLWIHAHMTGVDDDAAAERRLRTAISRQAGKTIGSDKHWDFGPFTMTARVIGGELELQFTSTYSLRAVRAAAKDFLDGADGKTWLLTHGLIDEGAVQNDKGFWPKPAGVSQNPTGRMFPDGRVRASLTFPASRRPPGLIAKSDDDAYVATLTYLTEVLGERDDPSPSHTPVWSRGQRKFTFYRMSSSSRSVTFEEIAGAPETEDPAGE</sequence>